<dbReference type="Pfam" id="PF12796">
    <property type="entry name" value="Ank_2"/>
    <property type="match status" value="1"/>
</dbReference>
<feature type="transmembrane region" description="Helical" evidence="34">
    <location>
        <begin position="586"/>
        <end position="609"/>
    </location>
</feature>
<protein>
    <recommendedName>
        <fullName evidence="3">Transient receptor potential cation channel subfamily V member 1</fullName>
    </recommendedName>
    <alternativeName>
        <fullName evidence="27">Osm-9-like TRP channel 1</fullName>
    </alternativeName>
    <alternativeName>
        <fullName evidence="26">Vanilloid receptor 1</fullName>
    </alternativeName>
</protein>
<evidence type="ECO:0000256" key="22">
    <source>
        <dbReference type="ARBA" id="ARBA00023180"/>
    </source>
</evidence>
<feature type="repeat" description="ANK" evidence="32">
    <location>
        <begin position="207"/>
        <end position="239"/>
    </location>
</feature>
<keyword evidence="10" id="KW-0479">Metal-binding</keyword>
<evidence type="ECO:0000256" key="3">
    <source>
        <dbReference type="ARBA" id="ARBA00015942"/>
    </source>
</evidence>
<dbReference type="SMART" id="SM00248">
    <property type="entry name" value="ANK"/>
    <property type="match status" value="4"/>
</dbReference>
<evidence type="ECO:0000256" key="23">
    <source>
        <dbReference type="ARBA" id="ARBA00023257"/>
    </source>
</evidence>
<comment type="catalytic activity">
    <reaction evidence="30">
        <text>Na(+)(in) = Na(+)(out)</text>
        <dbReference type="Rhea" id="RHEA:34963"/>
        <dbReference type="ChEBI" id="CHEBI:29101"/>
    </reaction>
</comment>
<reference evidence="36" key="1">
    <citation type="submission" date="2025-08" db="UniProtKB">
        <authorList>
            <consortium name="Ensembl"/>
        </authorList>
    </citation>
    <scope>IDENTIFICATION</scope>
</reference>
<evidence type="ECO:0000256" key="30">
    <source>
        <dbReference type="ARBA" id="ARBA00036239"/>
    </source>
</evidence>
<dbReference type="GO" id="GO:0005516">
    <property type="term" value="F:calmodulin binding"/>
    <property type="evidence" value="ECO:0007669"/>
    <property type="project" value="UniProtKB-KW"/>
</dbReference>
<keyword evidence="5" id="KW-1003">Cell membrane</keyword>
<evidence type="ECO:0000256" key="5">
    <source>
        <dbReference type="ARBA" id="ARBA00022475"/>
    </source>
</evidence>
<evidence type="ECO:0000256" key="29">
    <source>
        <dbReference type="ARBA" id="ARBA00034430"/>
    </source>
</evidence>
<dbReference type="Gene3D" id="1.25.40.20">
    <property type="entry name" value="Ankyrin repeat-containing domain"/>
    <property type="match status" value="1"/>
</dbReference>
<dbReference type="GO" id="GO:0098703">
    <property type="term" value="P:calcium ion import across plasma membrane"/>
    <property type="evidence" value="ECO:0007669"/>
    <property type="project" value="TreeGrafter"/>
</dbReference>
<dbReference type="InterPro" id="IPR005821">
    <property type="entry name" value="Ion_trans_dom"/>
</dbReference>
<keyword evidence="18 32" id="KW-0040">ANK repeat</keyword>
<comment type="subcellular location">
    <subcellularLocation>
        <location evidence="1">Cell projection</location>
        <location evidence="1">Dendritic spine membrane</location>
        <topology evidence="1">Multi-pass membrane protein</topology>
    </subcellularLocation>
</comment>
<evidence type="ECO:0000256" key="33">
    <source>
        <dbReference type="SAM" id="MobiDB-lite"/>
    </source>
</evidence>
<comment type="similarity">
    <text evidence="2">Belongs to the transient receptor (TC 1.A.4) family. TrpV subfamily. TRPV1 sub-subfamily.</text>
</comment>
<keyword evidence="7" id="KW-0109">Calcium transport</keyword>
<dbReference type="Ensembl" id="ENSAOWT00000015632.1">
    <property type="protein sequence ID" value="ENSAOWP00000013771.1"/>
    <property type="gene ID" value="ENSAOWG00000009403.1"/>
</dbReference>
<keyword evidence="8" id="KW-0107">Calcium channel</keyword>
<comment type="catalytic activity">
    <reaction evidence="31">
        <text>Ca(2+)(in) = Ca(2+)(out)</text>
        <dbReference type="Rhea" id="RHEA:29671"/>
        <dbReference type="ChEBI" id="CHEBI:29108"/>
    </reaction>
</comment>
<feature type="domain" description="Ion transport" evidence="35">
    <location>
        <begin position="433"/>
        <end position="621"/>
    </location>
</feature>
<keyword evidence="20" id="KW-0406">Ion transport</keyword>
<feature type="transmembrane region" description="Helical" evidence="34">
    <location>
        <begin position="439"/>
        <end position="460"/>
    </location>
</feature>
<evidence type="ECO:0000256" key="13">
    <source>
        <dbReference type="ARBA" id="ARBA00022837"/>
    </source>
</evidence>
<evidence type="ECO:0000256" key="18">
    <source>
        <dbReference type="ARBA" id="ARBA00023043"/>
    </source>
</evidence>
<evidence type="ECO:0000256" key="4">
    <source>
        <dbReference type="ARBA" id="ARBA00022448"/>
    </source>
</evidence>
<keyword evidence="16 34" id="KW-1133">Transmembrane helix</keyword>
<keyword evidence="19" id="KW-0915">Sodium</keyword>
<proteinExistence type="inferred from homology"/>
<evidence type="ECO:0000256" key="8">
    <source>
        <dbReference type="ARBA" id="ARBA00022673"/>
    </source>
</evidence>
<keyword evidence="24" id="KW-0966">Cell projection</keyword>
<comment type="catalytic activity">
    <reaction evidence="29">
        <text>K(+)(in) = K(+)(out)</text>
        <dbReference type="Rhea" id="RHEA:29463"/>
        <dbReference type="ChEBI" id="CHEBI:29103"/>
    </reaction>
</comment>
<evidence type="ECO:0000256" key="9">
    <source>
        <dbReference type="ARBA" id="ARBA00022692"/>
    </source>
</evidence>
<dbReference type="GO" id="GO:0005262">
    <property type="term" value="F:calcium channel activity"/>
    <property type="evidence" value="ECO:0007669"/>
    <property type="project" value="UniProtKB-KW"/>
</dbReference>
<evidence type="ECO:0000256" key="27">
    <source>
        <dbReference type="ARBA" id="ARBA00033256"/>
    </source>
</evidence>
<dbReference type="PROSITE" id="PS50297">
    <property type="entry name" value="ANK_REP_REGION"/>
    <property type="match status" value="1"/>
</dbReference>
<dbReference type="AlphaFoldDB" id="A0A8B9PRS7"/>
<keyword evidence="23" id="KW-0628">Postsynaptic cell membrane</keyword>
<feature type="compositionally biased region" description="Polar residues" evidence="33">
    <location>
        <begin position="39"/>
        <end position="49"/>
    </location>
</feature>
<name>A0A8B9PRS7_APTOW</name>
<keyword evidence="4" id="KW-0813">Transport</keyword>
<evidence type="ECO:0000259" key="35">
    <source>
        <dbReference type="Pfam" id="PF00520"/>
    </source>
</evidence>
<dbReference type="PANTHER" id="PTHR10582:SF17">
    <property type="entry name" value="TRANSIENT RECEPTOR POTENTIAL CATION CHANNEL SUBFAMILY V MEMBER 1"/>
    <property type="match status" value="1"/>
</dbReference>
<sequence length="769" mass="88009">MSSILGKMKKLGSSDMEESEVADEHTDGEDSLLEMPDSLQGTLNSKVQPPKSNIFARRGRFVMGDSDKGMAPMDSFYQMDHLMAPSVIKFHANLERGKLHKLLSTDSITGCSEKAFKFYDRRRIFDAVAQGNTSDLDNLLIYLNRTLKHLTDDEFKEPETGKTCLLKAMLNLHDGKNDTIPLLLDIAKKTGTLKEFVNAEYTDNYYKGQTALHIAIERRNMYLVKLLVQNGANVHARACGEFFRKIKGKPGFYFGELPLSLAACTNQLCIVKFLLENPYQAASITAEDSMGNTVLHTLVEIADNTKDNTKFVTKMYNNILILGAKINPILKLEELTNKKGLTPLTLAAKTGKIGIFAYILRREIKDPECGHLSRKFTEWAYGPVHSSLYDLSCIDTCEKNSVLEIIAYSSETPNRHEMLLVEPLNRLLQDKWDRFVKHLFYFNFFVYAMHIITLTTAAYYRPVEKGEKPPFTFGHSTGEYFRVTGEILSVLGGLYFFFRGMILRDLCRFMFVYLVFLLGFSTAVVTLIEDDNEGQDTNSSDYTRCYHLKRGRTSYNSLYYTCLELFKFTIGMGDLEFTENYRFKSVFVILLVLYVILTYILLLNMLIALMGETVSKIAQESKSIWKLQRAITILDIENSYLNCLRRSFRSGKRVLVGITPDGQDDYRWCFRVEEVNWSMWNTNLGIINEDPGYSGDLKRNPSYSIKAGRVSGKNWKTLVPLLRDGSRREETQKLPEEVKLKPILEPYYEPEDSEALKESLPNNNRRKEI</sequence>
<dbReference type="PROSITE" id="PS50088">
    <property type="entry name" value="ANK_REPEAT"/>
    <property type="match status" value="1"/>
</dbReference>
<dbReference type="PRINTS" id="PR01768">
    <property type="entry name" value="TRPVRECEPTOR"/>
</dbReference>
<dbReference type="Pfam" id="PF00520">
    <property type="entry name" value="Ion_trans"/>
    <property type="match status" value="1"/>
</dbReference>
<dbReference type="InterPro" id="IPR008347">
    <property type="entry name" value="TrpV1-4"/>
</dbReference>
<dbReference type="GO" id="GO:0032591">
    <property type="term" value="C:dendritic spine membrane"/>
    <property type="evidence" value="ECO:0007669"/>
    <property type="project" value="UniProtKB-SubCell"/>
</dbReference>
<evidence type="ECO:0000256" key="7">
    <source>
        <dbReference type="ARBA" id="ARBA00022568"/>
    </source>
</evidence>
<keyword evidence="13" id="KW-0106">Calcium</keyword>
<keyword evidence="37" id="KW-1185">Reference proteome</keyword>
<dbReference type="Proteomes" id="UP000694424">
    <property type="component" value="Unplaced"/>
</dbReference>
<keyword evidence="25" id="KW-0407">Ion channel</keyword>
<evidence type="ECO:0000256" key="10">
    <source>
        <dbReference type="ARBA" id="ARBA00022723"/>
    </source>
</evidence>
<keyword evidence="9 34" id="KW-0812">Transmembrane</keyword>
<feature type="region of interest" description="Disordered" evidence="33">
    <location>
        <begin position="745"/>
        <end position="769"/>
    </location>
</feature>
<evidence type="ECO:0000256" key="2">
    <source>
        <dbReference type="ARBA" id="ARBA00010374"/>
    </source>
</evidence>
<evidence type="ECO:0000256" key="17">
    <source>
        <dbReference type="ARBA" id="ARBA00023018"/>
    </source>
</evidence>
<evidence type="ECO:0000256" key="12">
    <source>
        <dbReference type="ARBA" id="ARBA00022741"/>
    </source>
</evidence>
<dbReference type="InterPro" id="IPR002110">
    <property type="entry name" value="Ankyrin_rpt"/>
</dbReference>
<feature type="region of interest" description="Disordered" evidence="33">
    <location>
        <begin position="1"/>
        <end position="49"/>
    </location>
</feature>
<evidence type="ECO:0000256" key="11">
    <source>
        <dbReference type="ARBA" id="ARBA00022737"/>
    </source>
</evidence>
<evidence type="ECO:0000256" key="26">
    <source>
        <dbReference type="ARBA" id="ARBA00031766"/>
    </source>
</evidence>
<evidence type="ECO:0000256" key="16">
    <source>
        <dbReference type="ARBA" id="ARBA00022989"/>
    </source>
</evidence>
<feature type="compositionally biased region" description="Acidic residues" evidence="33">
    <location>
        <begin position="15"/>
        <end position="32"/>
    </location>
</feature>
<evidence type="ECO:0000256" key="28">
    <source>
        <dbReference type="ARBA" id="ARBA00034269"/>
    </source>
</evidence>
<evidence type="ECO:0000313" key="37">
    <source>
        <dbReference type="Proteomes" id="UP000694424"/>
    </source>
</evidence>
<dbReference type="GO" id="GO:0046872">
    <property type="term" value="F:metal ion binding"/>
    <property type="evidence" value="ECO:0007669"/>
    <property type="project" value="UniProtKB-KW"/>
</dbReference>
<keyword evidence="15" id="KW-0112">Calmodulin-binding</keyword>
<evidence type="ECO:0000256" key="14">
    <source>
        <dbReference type="ARBA" id="ARBA00022840"/>
    </source>
</evidence>
<keyword evidence="11" id="KW-0677">Repeat</keyword>
<dbReference type="FunFam" id="1.10.287.70:FF:000074">
    <property type="entry name" value="Transient receptor potential cation channel subfamily V member 1"/>
    <property type="match status" value="1"/>
</dbReference>
<reference evidence="36" key="2">
    <citation type="submission" date="2025-09" db="UniProtKB">
        <authorList>
            <consortium name="Ensembl"/>
        </authorList>
    </citation>
    <scope>IDENTIFICATION</scope>
</reference>
<feature type="transmembrane region" description="Helical" evidence="34">
    <location>
        <begin position="480"/>
        <end position="498"/>
    </location>
</feature>
<evidence type="ECO:0000256" key="32">
    <source>
        <dbReference type="PROSITE-ProRule" id="PRU00023"/>
    </source>
</evidence>
<keyword evidence="12" id="KW-0547">Nucleotide-binding</keyword>
<evidence type="ECO:0000256" key="31">
    <source>
        <dbReference type="ARBA" id="ARBA00036634"/>
    </source>
</evidence>
<dbReference type="PANTHER" id="PTHR10582">
    <property type="entry name" value="TRANSIENT RECEPTOR POTENTIAL ION CHANNEL PROTEIN"/>
    <property type="match status" value="1"/>
</dbReference>
<comment type="catalytic activity">
    <reaction evidence="28">
        <text>Mg(2+)(in) = Mg(2+)(out)</text>
        <dbReference type="Rhea" id="RHEA:29827"/>
        <dbReference type="ChEBI" id="CHEBI:18420"/>
    </reaction>
</comment>
<accession>A0A8B9PRS7</accession>
<dbReference type="InterPro" id="IPR036770">
    <property type="entry name" value="Ankyrin_rpt-contain_sf"/>
</dbReference>
<keyword evidence="17" id="KW-0770">Synapse</keyword>
<dbReference type="FunFam" id="1.25.40.20:FF:000018">
    <property type="entry name" value="Transient receptor potential cation channel subfamily V member 1"/>
    <property type="match status" value="1"/>
</dbReference>
<evidence type="ECO:0000256" key="19">
    <source>
        <dbReference type="ARBA" id="ARBA00023053"/>
    </source>
</evidence>
<evidence type="ECO:0000256" key="1">
    <source>
        <dbReference type="ARBA" id="ARBA00004332"/>
    </source>
</evidence>
<evidence type="ECO:0000256" key="15">
    <source>
        <dbReference type="ARBA" id="ARBA00022860"/>
    </source>
</evidence>
<dbReference type="GO" id="GO:0005524">
    <property type="term" value="F:ATP binding"/>
    <property type="evidence" value="ECO:0007669"/>
    <property type="project" value="UniProtKB-KW"/>
</dbReference>
<evidence type="ECO:0000256" key="24">
    <source>
        <dbReference type="ARBA" id="ARBA00023273"/>
    </source>
</evidence>
<dbReference type="SUPFAM" id="SSF48403">
    <property type="entry name" value="Ankyrin repeat"/>
    <property type="match status" value="1"/>
</dbReference>
<keyword evidence="14" id="KW-0067">ATP-binding</keyword>
<keyword evidence="22" id="KW-0325">Glycoprotein</keyword>
<evidence type="ECO:0000256" key="6">
    <source>
        <dbReference type="ARBA" id="ARBA00022553"/>
    </source>
</evidence>
<keyword evidence="21 34" id="KW-0472">Membrane</keyword>
<evidence type="ECO:0000256" key="21">
    <source>
        <dbReference type="ARBA" id="ARBA00023136"/>
    </source>
</evidence>
<evidence type="ECO:0000256" key="20">
    <source>
        <dbReference type="ARBA" id="ARBA00023065"/>
    </source>
</evidence>
<evidence type="ECO:0000313" key="36">
    <source>
        <dbReference type="Ensembl" id="ENSAOWP00000013771.1"/>
    </source>
</evidence>
<feature type="transmembrane region" description="Helical" evidence="34">
    <location>
        <begin position="510"/>
        <end position="528"/>
    </location>
</feature>
<organism evidence="36 37">
    <name type="scientific">Apteryx owenii</name>
    <name type="common">Little spotted kiwi</name>
    <dbReference type="NCBI Taxonomy" id="8824"/>
    <lineage>
        <taxon>Eukaryota</taxon>
        <taxon>Metazoa</taxon>
        <taxon>Chordata</taxon>
        <taxon>Craniata</taxon>
        <taxon>Vertebrata</taxon>
        <taxon>Euteleostomi</taxon>
        <taxon>Archelosauria</taxon>
        <taxon>Archosauria</taxon>
        <taxon>Dinosauria</taxon>
        <taxon>Saurischia</taxon>
        <taxon>Theropoda</taxon>
        <taxon>Coelurosauria</taxon>
        <taxon>Aves</taxon>
        <taxon>Palaeognathae</taxon>
        <taxon>Apterygiformes</taxon>
        <taxon>Apterygidae</taxon>
        <taxon>Apteryx</taxon>
    </lineage>
</organism>
<evidence type="ECO:0000256" key="34">
    <source>
        <dbReference type="SAM" id="Phobius"/>
    </source>
</evidence>
<evidence type="ECO:0000256" key="25">
    <source>
        <dbReference type="ARBA" id="ARBA00023303"/>
    </source>
</evidence>
<keyword evidence="6" id="KW-0597">Phosphoprotein</keyword>
<dbReference type="InterPro" id="IPR024862">
    <property type="entry name" value="TRPV"/>
</dbReference>